<dbReference type="PANTHER" id="PTHR43236:SF2">
    <property type="entry name" value="BLL0069 PROTEIN"/>
    <property type="match status" value="1"/>
</dbReference>
<dbReference type="PATRIC" id="fig|1348774.3.peg.3893"/>
<dbReference type="OrthoDB" id="9794834at2"/>
<dbReference type="RefSeq" id="WP_037486469.1">
    <property type="nucleotide sequence ID" value="NZ_CP011771.1"/>
</dbReference>
<protein>
    <submittedName>
        <fullName evidence="1">Uncharacterized protein</fullName>
    </submittedName>
</protein>
<reference evidence="1 2" key="1">
    <citation type="submission" date="2015-06" db="EMBL/GenBank/DDBJ databases">
        <authorList>
            <person name="Zeng Y."/>
            <person name="Huang Y."/>
        </authorList>
    </citation>
    <scope>NUCLEOTIDE SEQUENCE [LARGE SCALE GENOMIC DNA]</scope>
    <source>
        <strain evidence="1 2">PQ-2</strain>
        <plasmid evidence="1 2">p1</plasmid>
    </source>
</reference>
<evidence type="ECO:0000313" key="1">
    <source>
        <dbReference type="EMBL" id="AKM12115.1"/>
    </source>
</evidence>
<dbReference type="InterPro" id="IPR010359">
    <property type="entry name" value="IrrE_HExxH"/>
</dbReference>
<proteinExistence type="predicted"/>
<dbReference type="Gene3D" id="1.10.10.2910">
    <property type="match status" value="1"/>
</dbReference>
<dbReference type="PANTHER" id="PTHR43236">
    <property type="entry name" value="ANTITOXIN HIGA1"/>
    <property type="match status" value="1"/>
</dbReference>
<accession>A0A0G3XKS8</accession>
<gene>
    <name evidence="1" type="ORF">AB433_18470</name>
</gene>
<evidence type="ECO:0000313" key="2">
    <source>
        <dbReference type="Proteomes" id="UP000035287"/>
    </source>
</evidence>
<dbReference type="EMBL" id="CP011771">
    <property type="protein sequence ID" value="AKM12115.1"/>
    <property type="molecule type" value="Genomic_DNA"/>
</dbReference>
<geneLocation type="plasmid" evidence="1 2">
    <name>p1</name>
</geneLocation>
<dbReference type="AlphaFoldDB" id="A0A0G3XKS8"/>
<name>A0A0G3XKS8_9SPHN</name>
<keyword evidence="1" id="KW-0614">Plasmid</keyword>
<dbReference type="Pfam" id="PF06114">
    <property type="entry name" value="Peptidase_M78"/>
    <property type="match status" value="1"/>
</dbReference>
<keyword evidence="2" id="KW-1185">Reference proteome</keyword>
<dbReference type="InterPro" id="IPR052345">
    <property type="entry name" value="Rad_response_metalloprotease"/>
</dbReference>
<sequence>MTETFSPQRWANTLTLLLNNVHGAAAERFPVQVPELAKEYSRHRFPDDPVSLVAGDNLPTFDGALYKAPPGKKGWGIIYNKAIASPGRINFTIAHEFGHYLLHRLRFPDGLECGQQDMMRWDSEYRQIEAQANEFAASLLMPLDDFRRQIEAKAKPTLDDLGCCAERYGVSLVAATLRWLQYTERRSVMVVSRDGFILWARSSPTALRTGAYFKTVGRPPIAVPARSLAAQSDLLEKSRGQIPHESDVWFAEPCEEIALASDQYDFTISLLHLERVIRTSRFDQAEVEEDSFDAMTRRLTGGN</sequence>
<organism evidence="1 2">
    <name type="scientific">Croceicoccus naphthovorans</name>
    <dbReference type="NCBI Taxonomy" id="1348774"/>
    <lineage>
        <taxon>Bacteria</taxon>
        <taxon>Pseudomonadati</taxon>
        <taxon>Pseudomonadota</taxon>
        <taxon>Alphaproteobacteria</taxon>
        <taxon>Sphingomonadales</taxon>
        <taxon>Erythrobacteraceae</taxon>
        <taxon>Croceicoccus</taxon>
    </lineage>
</organism>
<dbReference type="KEGG" id="cna:AB433_18470"/>
<dbReference type="Proteomes" id="UP000035287">
    <property type="component" value="Plasmid p1"/>
</dbReference>